<protein>
    <recommendedName>
        <fullName evidence="3">Beta-mannosidase-like galactose-binding domain-containing protein</fullName>
    </recommendedName>
</protein>
<evidence type="ECO:0000256" key="1">
    <source>
        <dbReference type="ARBA" id="ARBA00022801"/>
    </source>
</evidence>
<comment type="caution">
    <text evidence="4">The sequence shown here is derived from an EMBL/GenBank/DDBJ whole genome shotgun (WGS) entry which is preliminary data.</text>
</comment>
<reference evidence="4 5" key="1">
    <citation type="submission" date="2023-07" db="EMBL/GenBank/DDBJ databases">
        <title>Sequencing the genomes of 1000 actinobacteria strains.</title>
        <authorList>
            <person name="Klenk H.-P."/>
        </authorList>
    </citation>
    <scope>NUCLEOTIDE SEQUENCE [LARGE SCALE GENOMIC DNA]</scope>
    <source>
        <strain evidence="4 5">DSM 44109</strain>
    </source>
</reference>
<feature type="domain" description="Beta-mannosidase-like galactose-binding" evidence="3">
    <location>
        <begin position="9"/>
        <end position="41"/>
    </location>
</feature>
<keyword evidence="5" id="KW-1185">Reference proteome</keyword>
<feature type="region of interest" description="Disordered" evidence="2">
    <location>
        <begin position="98"/>
        <end position="147"/>
    </location>
</feature>
<proteinExistence type="predicted"/>
<accession>A0ABT9RGU2</accession>
<dbReference type="EMBL" id="JAUSRB010000002">
    <property type="protein sequence ID" value="MDP9867934.1"/>
    <property type="molecule type" value="Genomic_DNA"/>
</dbReference>
<evidence type="ECO:0000313" key="5">
    <source>
        <dbReference type="Proteomes" id="UP001230426"/>
    </source>
</evidence>
<feature type="compositionally biased region" description="Polar residues" evidence="2">
    <location>
        <begin position="138"/>
        <end position="147"/>
    </location>
</feature>
<feature type="compositionally biased region" description="Low complexity" evidence="2">
    <location>
        <begin position="118"/>
        <end position="128"/>
    </location>
</feature>
<evidence type="ECO:0000259" key="3">
    <source>
        <dbReference type="Pfam" id="PF22666"/>
    </source>
</evidence>
<dbReference type="Gene3D" id="2.60.120.260">
    <property type="entry name" value="Galactose-binding domain-like"/>
    <property type="match status" value="1"/>
</dbReference>
<gene>
    <name evidence="4" type="ORF">J2S55_007200</name>
</gene>
<dbReference type="InterPro" id="IPR054593">
    <property type="entry name" value="Beta-mannosidase-like_N2"/>
</dbReference>
<keyword evidence="1" id="KW-0378">Hydrolase</keyword>
<evidence type="ECO:0000256" key="2">
    <source>
        <dbReference type="SAM" id="MobiDB-lite"/>
    </source>
</evidence>
<name>A0ABT9RGU2_9ACTN</name>
<dbReference type="InterPro" id="IPR008979">
    <property type="entry name" value="Galactose-bd-like_sf"/>
</dbReference>
<dbReference type="Proteomes" id="UP001230426">
    <property type="component" value="Unassembled WGS sequence"/>
</dbReference>
<dbReference type="SUPFAM" id="SSF49785">
    <property type="entry name" value="Galactose-binding domain-like"/>
    <property type="match status" value="1"/>
</dbReference>
<organism evidence="4 5">
    <name type="scientific">Streptosporangium brasiliense</name>
    <dbReference type="NCBI Taxonomy" id="47480"/>
    <lineage>
        <taxon>Bacteria</taxon>
        <taxon>Bacillati</taxon>
        <taxon>Actinomycetota</taxon>
        <taxon>Actinomycetes</taxon>
        <taxon>Streptosporangiales</taxon>
        <taxon>Streptosporangiaceae</taxon>
        <taxon>Streptosporangium</taxon>
    </lineage>
</organism>
<dbReference type="Pfam" id="PF22666">
    <property type="entry name" value="Glyco_hydro_2_N2"/>
    <property type="match status" value="1"/>
</dbReference>
<evidence type="ECO:0000313" key="4">
    <source>
        <dbReference type="EMBL" id="MDP9867934.1"/>
    </source>
</evidence>
<sequence length="147" mass="15638">MRKQVGDRPTTCTEPFNFVRKMACSSGWDWGPTLVTAGMWRSACPDRDFACPPPRMDVEVVPTATGCQVMITARTLIRDLYLHADRLHPEAAADQGLTTLLPASATPSPCTAGRADRTSSAAPCAAPTPVDPPDLESPCTSSPARPA</sequence>